<organism evidence="9">
    <name type="scientific">Triticum aestivum</name>
    <name type="common">Wheat</name>
    <dbReference type="NCBI Taxonomy" id="4565"/>
    <lineage>
        <taxon>Eukaryota</taxon>
        <taxon>Viridiplantae</taxon>
        <taxon>Streptophyta</taxon>
        <taxon>Embryophyta</taxon>
        <taxon>Tracheophyta</taxon>
        <taxon>Spermatophyta</taxon>
        <taxon>Magnoliopsida</taxon>
        <taxon>Liliopsida</taxon>
        <taxon>Poales</taxon>
        <taxon>Poaceae</taxon>
        <taxon>BOP clade</taxon>
        <taxon>Pooideae</taxon>
        <taxon>Triticodae</taxon>
        <taxon>Triticeae</taxon>
        <taxon>Triticinae</taxon>
        <taxon>Triticum</taxon>
    </lineage>
</organism>
<dbReference type="InterPro" id="IPR040390">
    <property type="entry name" value="TIFY/JAZ"/>
</dbReference>
<accession>A0A3B6KUB1</accession>
<keyword evidence="10" id="KW-1185">Reference proteome</keyword>
<dbReference type="Gramene" id="TraesROB_scaffold_014958_01G000200.1">
    <property type="protein sequence ID" value="TraesROB_scaffold_014958_01G000200.1"/>
    <property type="gene ID" value="TraesROB_scaffold_014958_01G000200"/>
</dbReference>
<dbReference type="InterPro" id="IPR018467">
    <property type="entry name" value="CCT_CS"/>
</dbReference>
<evidence type="ECO:0000313" key="9">
    <source>
        <dbReference type="EnsemblPlants" id="TraesCS5A02G533000.1"/>
    </source>
</evidence>
<evidence type="ECO:0000256" key="3">
    <source>
        <dbReference type="ARBA" id="ARBA00022843"/>
    </source>
</evidence>
<reference evidence="9" key="2">
    <citation type="submission" date="2018-10" db="UniProtKB">
        <authorList>
            <consortium name="EnsemblPlants"/>
        </authorList>
    </citation>
    <scope>IDENTIFICATION</scope>
</reference>
<dbReference type="Gramene" id="TraesSYM5A03G02807880.1">
    <property type="protein sequence ID" value="TraesSYM5A03G02807880.1"/>
    <property type="gene ID" value="TraesSYM5A03G02807880"/>
</dbReference>
<gene>
    <name evidence="9" type="primary">LOC123108461</name>
</gene>
<dbReference type="OMA" id="IQKPDFH"/>
<evidence type="ECO:0000256" key="5">
    <source>
        <dbReference type="ARBA" id="ARBA00023163"/>
    </source>
</evidence>
<evidence type="ECO:0000256" key="2">
    <source>
        <dbReference type="ARBA" id="ARBA00022819"/>
    </source>
</evidence>
<dbReference type="RefSeq" id="XP_044386179.1">
    <property type="nucleotide sequence ID" value="XM_044530244.1"/>
</dbReference>
<feature type="compositionally biased region" description="Polar residues" evidence="7">
    <location>
        <begin position="292"/>
        <end position="334"/>
    </location>
</feature>
<comment type="subcellular location">
    <subcellularLocation>
        <location evidence="6">Nucleus</location>
    </subcellularLocation>
</comment>
<dbReference type="Gramene" id="TraesLDM5A03G02778610.1">
    <property type="protein sequence ID" value="TraesLDM5A03G02778610.1"/>
    <property type="gene ID" value="TraesLDM5A03G02778610"/>
</dbReference>
<sequence length="355" mass="38094">MSMEIRSSHHHEEATGNLMTPGSEYPPGMQRGGAPATATHRRQFQPIPAPFMSFRPPTSSTPMTMPHHHQGQLRFHGHHGGSRPFHQPPPGANPGAADGVASTTHQRFTAMSAASRSAVGVYAPSRRIWNPKSTLMTMFYNGAVNVFDVPVDKAQEIMVLASRASVSTPPRPTEIQKPDFHVPGNTRFAVPDPRKTFATHVSTISSRIPAVPQAPMLSKSTPPGYQNYAPDPTTSSGVPSSVVPPVCRASSAQPMQQASSVAVAAAVRPIAVRQSRKASLARFLEKRKDRVSSVTPYQVSKSPLESSRSLGSASTPSRLSSADNAPPSNNCQESMSYVSNDAMSAIPHRVVIELE</sequence>
<feature type="region of interest" description="Disordered" evidence="7">
    <location>
        <begin position="291"/>
        <end position="334"/>
    </location>
</feature>
<feature type="compositionally biased region" description="Low complexity" evidence="7">
    <location>
        <begin position="232"/>
        <end position="241"/>
    </location>
</feature>
<feature type="domain" description="Tify" evidence="8">
    <location>
        <begin position="129"/>
        <end position="163"/>
    </location>
</feature>
<dbReference type="SMART" id="SM00979">
    <property type="entry name" value="TIFY"/>
    <property type="match status" value="1"/>
</dbReference>
<dbReference type="GO" id="GO:2000022">
    <property type="term" value="P:regulation of jasmonic acid mediated signaling pathway"/>
    <property type="evidence" value="ECO:0000318"/>
    <property type="project" value="GO_Central"/>
</dbReference>
<keyword evidence="3" id="KW-0832">Ubl conjugation</keyword>
<dbReference type="InterPro" id="IPR010399">
    <property type="entry name" value="Tify_dom"/>
</dbReference>
<feature type="compositionally biased region" description="Basic and acidic residues" evidence="7">
    <location>
        <begin position="1"/>
        <end position="14"/>
    </location>
</feature>
<dbReference type="PANTHER" id="PTHR33077:SF90">
    <property type="entry name" value="PROTEIN TIFY 7"/>
    <property type="match status" value="1"/>
</dbReference>
<evidence type="ECO:0000256" key="7">
    <source>
        <dbReference type="SAM" id="MobiDB-lite"/>
    </source>
</evidence>
<feature type="region of interest" description="Disordered" evidence="7">
    <location>
        <begin position="213"/>
        <end position="241"/>
    </location>
</feature>
<dbReference type="Gramene" id="TraesCLE_scaffold_063080_01G000100.1">
    <property type="protein sequence ID" value="TraesCLE_scaffold_063080_01G000100.1"/>
    <property type="gene ID" value="TraesCLE_scaffold_063080_01G000100"/>
</dbReference>
<dbReference type="PANTHER" id="PTHR33077">
    <property type="entry name" value="PROTEIN TIFY 4A-RELATED-RELATED"/>
    <property type="match status" value="1"/>
</dbReference>
<comment type="function">
    <text evidence="6">Repressor of jasmonate responses.</text>
</comment>
<keyword evidence="2 6" id="KW-1184">Jasmonic acid signaling pathway</keyword>
<dbReference type="GO" id="GO:0031347">
    <property type="term" value="P:regulation of defense response"/>
    <property type="evidence" value="ECO:0000318"/>
    <property type="project" value="GO_Central"/>
</dbReference>
<evidence type="ECO:0000256" key="1">
    <source>
        <dbReference type="ARBA" id="ARBA00008614"/>
    </source>
</evidence>
<dbReference type="GO" id="GO:0005634">
    <property type="term" value="C:nucleus"/>
    <property type="evidence" value="ECO:0000318"/>
    <property type="project" value="GO_Central"/>
</dbReference>
<feature type="compositionally biased region" description="Basic residues" evidence="7">
    <location>
        <begin position="66"/>
        <end position="81"/>
    </location>
</feature>
<dbReference type="Pfam" id="PF09425">
    <property type="entry name" value="Jas_motif"/>
    <property type="match status" value="1"/>
</dbReference>
<dbReference type="Proteomes" id="UP000019116">
    <property type="component" value="Chromosome 5A"/>
</dbReference>
<dbReference type="Gramene" id="TraesCS5A03G1244200.1">
    <property type="protein sequence ID" value="TraesCS5A03G1244200.1.CDS"/>
    <property type="gene ID" value="TraesCS5A03G1244200"/>
</dbReference>
<comment type="domain">
    <text evidence="6">The jas domain is required for interaction with COI1.</text>
</comment>
<evidence type="ECO:0000256" key="6">
    <source>
        <dbReference type="RuleBase" id="RU369065"/>
    </source>
</evidence>
<dbReference type="SMR" id="A0A3B6KUB1"/>
<keyword evidence="4" id="KW-0805">Transcription regulation</keyword>
<keyword evidence="5" id="KW-0804">Transcription</keyword>
<name>A0A3B6KUB1_WHEAT</name>
<dbReference type="Pfam" id="PF06200">
    <property type="entry name" value="tify"/>
    <property type="match status" value="1"/>
</dbReference>
<dbReference type="STRING" id="4565.A0A3B6KUB1"/>
<dbReference type="OrthoDB" id="695276at2759"/>
<dbReference type="KEGG" id="taes:123108461"/>
<dbReference type="Gramene" id="TraesCS5A02G533000.1">
    <property type="protein sequence ID" value="TraesCS5A02G533000.1"/>
    <property type="gene ID" value="TraesCS5A02G533000"/>
</dbReference>
<feature type="region of interest" description="Disordered" evidence="7">
    <location>
        <begin position="1"/>
        <end position="102"/>
    </location>
</feature>
<feature type="compositionally biased region" description="Low complexity" evidence="7">
    <location>
        <begin position="50"/>
        <end position="65"/>
    </location>
</feature>
<evidence type="ECO:0000259" key="8">
    <source>
        <dbReference type="PROSITE" id="PS51320"/>
    </source>
</evidence>
<reference evidence="9" key="1">
    <citation type="submission" date="2018-08" db="EMBL/GenBank/DDBJ databases">
        <authorList>
            <person name="Rossello M."/>
        </authorList>
    </citation>
    <scope>NUCLEOTIDE SEQUENCE [LARGE SCALE GENOMIC DNA]</scope>
    <source>
        <strain evidence="9">cv. Chinese Spring</strain>
    </source>
</reference>
<dbReference type="Gramene" id="TraesJAG5A03G02779240.1">
    <property type="protein sequence ID" value="TraesJAG5A03G02779240.1"/>
    <property type="gene ID" value="TraesJAG5A03G02779240"/>
</dbReference>
<proteinExistence type="inferred from homology"/>
<protein>
    <recommendedName>
        <fullName evidence="6">Protein TIFY</fullName>
    </recommendedName>
    <alternativeName>
        <fullName evidence="6">Jasmonate ZIM domain-containing protein</fullName>
    </alternativeName>
</protein>
<evidence type="ECO:0000256" key="4">
    <source>
        <dbReference type="ARBA" id="ARBA00023015"/>
    </source>
</evidence>
<dbReference type="AlphaFoldDB" id="A0A3B6KUB1"/>
<comment type="similarity">
    <text evidence="1 6">Belongs to the TIFY/JAZ family.</text>
</comment>
<evidence type="ECO:0000313" key="10">
    <source>
        <dbReference type="Proteomes" id="UP000019116"/>
    </source>
</evidence>
<dbReference type="EnsemblPlants" id="TraesCS5A02G533000.1">
    <property type="protein sequence ID" value="TraesCS5A02G533000.1"/>
    <property type="gene ID" value="TraesCS5A02G533000"/>
</dbReference>
<dbReference type="PROSITE" id="PS51320">
    <property type="entry name" value="TIFY"/>
    <property type="match status" value="1"/>
</dbReference>
<dbReference type="GO" id="GO:0009611">
    <property type="term" value="P:response to wounding"/>
    <property type="evidence" value="ECO:0000318"/>
    <property type="project" value="GO_Central"/>
</dbReference>
<dbReference type="Gramene" id="TraesKAR5A01G0424480.1">
    <property type="protein sequence ID" value="cds.TraesKAR5A01G0424480.1"/>
    <property type="gene ID" value="TraesKAR5A01G0424480"/>
</dbReference>
<dbReference type="GeneID" id="123108461"/>
<keyword evidence="6" id="KW-0539">Nucleus</keyword>